<feature type="binding site" evidence="17">
    <location>
        <begin position="414"/>
        <end position="418"/>
    </location>
    <ligand>
        <name>AMP</name>
        <dbReference type="ChEBI" id="CHEBI:456215"/>
    </ligand>
</feature>
<comment type="subunit">
    <text evidence="17">Homotetramer.</text>
</comment>
<dbReference type="InterPro" id="IPR030677">
    <property type="entry name" value="Nnr"/>
</dbReference>
<dbReference type="Pfam" id="PF03853">
    <property type="entry name" value="YjeF_N"/>
    <property type="match status" value="1"/>
</dbReference>
<reference evidence="23" key="1">
    <citation type="journal article" date="2019" name="Int. J. Syst. Evol. Microbiol.">
        <title>The Global Catalogue of Microorganisms (GCM) 10K type strain sequencing project: providing services to taxonomists for standard genome sequencing and annotation.</title>
        <authorList>
            <consortium name="The Broad Institute Genomics Platform"/>
            <consortium name="The Broad Institute Genome Sequencing Center for Infectious Disease"/>
            <person name="Wu L."/>
            <person name="Ma J."/>
        </authorList>
    </citation>
    <scope>NUCLEOTIDE SEQUENCE [LARGE SCALE GENOMIC DNA]</scope>
    <source>
        <strain evidence="23">KACC 12649</strain>
    </source>
</reference>
<dbReference type="PANTHER" id="PTHR12592:SF0">
    <property type="entry name" value="ATP-DEPENDENT (S)-NAD(P)H-HYDRATE DEHYDRATASE"/>
    <property type="match status" value="1"/>
</dbReference>
<dbReference type="CDD" id="cd01171">
    <property type="entry name" value="YXKO-related"/>
    <property type="match status" value="1"/>
</dbReference>
<comment type="function">
    <text evidence="17">Catalyzes the dehydration of the S-form of NAD(P)HX at the expense of ADP, which is converted to AMP. Together with NAD(P)HX epimerase, which catalyzes the epimerization of the S- and R-forms, the enzyme allows the repair of both epimers of NAD(P)HX, a damaged form of NAD(P)H that is a result of enzymatic or heat-dependent hydration.</text>
</comment>
<dbReference type="Proteomes" id="UP001596050">
    <property type="component" value="Unassembled WGS sequence"/>
</dbReference>
<comment type="similarity">
    <text evidence="4 19">In the C-terminal section; belongs to the NnrD/CARKD family.</text>
</comment>
<comment type="catalytic activity">
    <reaction evidence="1 18 19">
        <text>(6R)-NADHX = (6S)-NADHX</text>
        <dbReference type="Rhea" id="RHEA:32215"/>
        <dbReference type="ChEBI" id="CHEBI:64074"/>
        <dbReference type="ChEBI" id="CHEBI:64075"/>
        <dbReference type="EC" id="5.1.99.6"/>
    </reaction>
</comment>
<keyword evidence="5 18" id="KW-0479">Metal-binding</keyword>
<evidence type="ECO:0000256" key="7">
    <source>
        <dbReference type="ARBA" id="ARBA00022840"/>
    </source>
</evidence>
<sequence>MDNGLYSVAQIRAIEGASAQATAEGEAGEAGSLMRRAGRAAANLALELIGTAREESRLRPVLVLAGPGNNGGDALELAANLGEAGVDVVVLHLAGSGPSSPEAAQALARARASSANFADVAPDVREWAMVVDGLFGIGLARPLEGRYRELVTAIDRLRCPVLALDVPSGLDADTGAVVGPGGVAVRATHTITFIGDKAGLHTGEGRDYAGVVHVARLGLDTAAFEPPRARLAGPSLFAAHLAPRRQNSHKGQFGDVAVVGGAHGMVGAAVLAARVALHAGAGRVFAVGVDAEAGPQFDPMQPELMFRTSAAFDTDGRVLVLGPGMGDSSEAMRVLGHGIDGASAIVIDADGLNLVAASTALQERVARRQGGTIVTPHPLEAARLLGTSSAEVQADRLGSARELARRLQAVVVLKGSGTVVAQPDGEVAVNPTGNPGLASGGSGDVLAGVCGALLAQGWPAWEAAIGAVWMHGAAADRLVEEGVGPVGMTAGELPKAVRAVLNGLVSEAGANRS</sequence>
<evidence type="ECO:0000259" key="21">
    <source>
        <dbReference type="PROSITE" id="PS51385"/>
    </source>
</evidence>
<keyword evidence="23" id="KW-1185">Reference proteome</keyword>
<feature type="binding site" evidence="17">
    <location>
        <position position="444"/>
    </location>
    <ligand>
        <name>(6S)-NADPHX</name>
        <dbReference type="ChEBI" id="CHEBI:64076"/>
    </ligand>
</feature>
<protein>
    <recommendedName>
        <fullName evidence="19">Bifunctional NAD(P)H-hydrate repair enzyme</fullName>
    </recommendedName>
    <alternativeName>
        <fullName evidence="19">Nicotinamide nucleotide repair protein</fullName>
    </alternativeName>
    <domain>
        <recommendedName>
            <fullName evidence="19">ADP-dependent (S)-NAD(P)H-hydrate dehydratase</fullName>
            <ecNumber evidence="19">4.2.1.136</ecNumber>
        </recommendedName>
        <alternativeName>
            <fullName evidence="19">ADP-dependent NAD(P)HX dehydratase</fullName>
        </alternativeName>
    </domain>
    <domain>
        <recommendedName>
            <fullName evidence="19">NAD(P)H-hydrate epimerase</fullName>
            <ecNumber evidence="19">5.1.99.6</ecNumber>
        </recommendedName>
    </domain>
</protein>
<comment type="similarity">
    <text evidence="17">Belongs to the NnrD/CARKD family.</text>
</comment>
<keyword evidence="13" id="KW-0511">Multifunctional enzyme</keyword>
<gene>
    <name evidence="18" type="primary">nnrE</name>
    <name evidence="17" type="synonym">nnrD</name>
    <name evidence="22" type="ORF">ACFPN5_23970</name>
</gene>
<evidence type="ECO:0000313" key="22">
    <source>
        <dbReference type="EMBL" id="MFC5462874.1"/>
    </source>
</evidence>
<keyword evidence="10 17" id="KW-0520">NAD</keyword>
<keyword evidence="8 17" id="KW-0521">NADP</keyword>
<keyword evidence="9 18" id="KW-0630">Potassium</keyword>
<dbReference type="InterPro" id="IPR036652">
    <property type="entry name" value="YjeF_N_dom_sf"/>
</dbReference>
<feature type="binding site" evidence="17">
    <location>
        <position position="443"/>
    </location>
    <ligand>
        <name>AMP</name>
        <dbReference type="ChEBI" id="CHEBI:456215"/>
    </ligand>
</feature>
<evidence type="ECO:0000256" key="18">
    <source>
        <dbReference type="HAMAP-Rule" id="MF_01966"/>
    </source>
</evidence>
<evidence type="ECO:0000256" key="11">
    <source>
        <dbReference type="ARBA" id="ARBA00023235"/>
    </source>
</evidence>
<dbReference type="Pfam" id="PF01256">
    <property type="entry name" value="Carb_kinase"/>
    <property type="match status" value="1"/>
</dbReference>
<evidence type="ECO:0000256" key="14">
    <source>
        <dbReference type="ARBA" id="ARBA00025153"/>
    </source>
</evidence>
<dbReference type="InterPro" id="IPR004443">
    <property type="entry name" value="YjeF_N_dom"/>
</dbReference>
<comment type="caution">
    <text evidence="22">The sequence shown here is derived from an EMBL/GenBank/DDBJ whole genome shotgun (WGS) entry which is preliminary data.</text>
</comment>
<evidence type="ECO:0000256" key="3">
    <source>
        <dbReference type="ARBA" id="ARBA00006001"/>
    </source>
</evidence>
<feature type="binding site" evidence="18">
    <location>
        <position position="147"/>
    </location>
    <ligand>
        <name>(6S)-NADPHX</name>
        <dbReference type="ChEBI" id="CHEBI:64076"/>
    </ligand>
</feature>
<dbReference type="InterPro" id="IPR029056">
    <property type="entry name" value="Ribokinase-like"/>
</dbReference>
<evidence type="ECO:0000313" key="23">
    <source>
        <dbReference type="Proteomes" id="UP001596050"/>
    </source>
</evidence>
<dbReference type="PROSITE" id="PS51385">
    <property type="entry name" value="YJEF_N"/>
    <property type="match status" value="1"/>
</dbReference>
<comment type="cofactor">
    <cofactor evidence="18 19">
        <name>K(+)</name>
        <dbReference type="ChEBI" id="CHEBI:29103"/>
    </cofactor>
    <text evidence="18 19">Binds 1 potassium ion per subunit.</text>
</comment>
<feature type="binding site" evidence="18">
    <location>
        <position position="165"/>
    </location>
    <ligand>
        <name>(6S)-NADPHX</name>
        <dbReference type="ChEBI" id="CHEBI:64076"/>
    </ligand>
</feature>
<comment type="catalytic activity">
    <reaction evidence="16 17 19">
        <text>(6S)-NADPHX + ADP = AMP + phosphate + NADPH + H(+)</text>
        <dbReference type="Rhea" id="RHEA:32235"/>
        <dbReference type="ChEBI" id="CHEBI:15378"/>
        <dbReference type="ChEBI" id="CHEBI:43474"/>
        <dbReference type="ChEBI" id="CHEBI:57783"/>
        <dbReference type="ChEBI" id="CHEBI:64076"/>
        <dbReference type="ChEBI" id="CHEBI:456215"/>
        <dbReference type="ChEBI" id="CHEBI:456216"/>
        <dbReference type="EC" id="4.2.1.136"/>
    </reaction>
</comment>
<comment type="function">
    <text evidence="14 19">Bifunctional enzyme that catalyzes the epimerization of the S- and R-forms of NAD(P)HX and the dehydration of the S-form of NAD(P)HX at the expense of ADP, which is converted to AMP. This allows the repair of both epimers of NAD(P)HX, a damaged form of NAD(P)H that is a result of enzymatic or heat-dependent hydration.</text>
</comment>
<dbReference type="HAMAP" id="MF_01966">
    <property type="entry name" value="NADHX_epimerase"/>
    <property type="match status" value="1"/>
</dbReference>
<feature type="domain" description="YjeF N-terminal" evidence="21">
    <location>
        <begin position="11"/>
        <end position="225"/>
    </location>
</feature>
<evidence type="ECO:0000256" key="15">
    <source>
        <dbReference type="ARBA" id="ARBA00048238"/>
    </source>
</evidence>
<dbReference type="PROSITE" id="PS51383">
    <property type="entry name" value="YJEF_C_3"/>
    <property type="match status" value="1"/>
</dbReference>
<dbReference type="InterPro" id="IPR000631">
    <property type="entry name" value="CARKD"/>
</dbReference>
<feature type="binding site" evidence="18">
    <location>
        <begin position="136"/>
        <end position="142"/>
    </location>
    <ligand>
        <name>(6S)-NADPHX</name>
        <dbReference type="ChEBI" id="CHEBI:64076"/>
    </ligand>
</feature>
<evidence type="ECO:0000256" key="16">
    <source>
        <dbReference type="ARBA" id="ARBA00049209"/>
    </source>
</evidence>
<dbReference type="HAMAP" id="MF_01965">
    <property type="entry name" value="NADHX_dehydratase"/>
    <property type="match status" value="1"/>
</dbReference>
<feature type="binding site" evidence="17">
    <location>
        <position position="377"/>
    </location>
    <ligand>
        <name>(6S)-NADPHX</name>
        <dbReference type="ChEBI" id="CHEBI:64076"/>
    </ligand>
</feature>
<name>A0ABW0LAK2_9BURK</name>
<dbReference type="RefSeq" id="WP_379786361.1">
    <property type="nucleotide sequence ID" value="NZ_JBHSMU010000019.1"/>
</dbReference>
<evidence type="ECO:0000256" key="8">
    <source>
        <dbReference type="ARBA" id="ARBA00022857"/>
    </source>
</evidence>
<comment type="similarity">
    <text evidence="3 19">In the N-terminal section; belongs to the NnrE/AIBP family.</text>
</comment>
<keyword evidence="6 17" id="KW-0547">Nucleotide-binding</keyword>
<evidence type="ECO:0000256" key="19">
    <source>
        <dbReference type="PIRNR" id="PIRNR017184"/>
    </source>
</evidence>
<comment type="catalytic activity">
    <reaction evidence="15 17 19">
        <text>(6S)-NADHX + ADP = AMP + phosphate + NADH + H(+)</text>
        <dbReference type="Rhea" id="RHEA:32223"/>
        <dbReference type="ChEBI" id="CHEBI:15378"/>
        <dbReference type="ChEBI" id="CHEBI:43474"/>
        <dbReference type="ChEBI" id="CHEBI:57945"/>
        <dbReference type="ChEBI" id="CHEBI:64074"/>
        <dbReference type="ChEBI" id="CHEBI:456215"/>
        <dbReference type="ChEBI" id="CHEBI:456216"/>
        <dbReference type="EC" id="4.2.1.136"/>
    </reaction>
</comment>
<feature type="binding site" evidence="17">
    <location>
        <position position="268"/>
    </location>
    <ligand>
        <name>(6S)-NADPHX</name>
        <dbReference type="ChEBI" id="CHEBI:64076"/>
    </ligand>
</feature>
<comment type="catalytic activity">
    <reaction evidence="2 18 19">
        <text>(6R)-NADPHX = (6S)-NADPHX</text>
        <dbReference type="Rhea" id="RHEA:32227"/>
        <dbReference type="ChEBI" id="CHEBI:64076"/>
        <dbReference type="ChEBI" id="CHEBI:64077"/>
        <dbReference type="EC" id="5.1.99.6"/>
    </reaction>
</comment>
<dbReference type="SUPFAM" id="SSF64153">
    <property type="entry name" value="YjeF N-terminal domain-like"/>
    <property type="match status" value="1"/>
</dbReference>
<dbReference type="Gene3D" id="3.40.50.10260">
    <property type="entry name" value="YjeF N-terminal domain"/>
    <property type="match status" value="1"/>
</dbReference>
<dbReference type="EC" id="5.1.99.6" evidence="19"/>
<evidence type="ECO:0000256" key="10">
    <source>
        <dbReference type="ARBA" id="ARBA00023027"/>
    </source>
</evidence>
<accession>A0ABW0LAK2</accession>
<dbReference type="Gene3D" id="3.40.1190.20">
    <property type="match status" value="1"/>
</dbReference>
<feature type="binding site" evidence="18">
    <location>
        <position position="168"/>
    </location>
    <ligand>
        <name>K(+)</name>
        <dbReference type="ChEBI" id="CHEBI:29103"/>
    </ligand>
</feature>
<feature type="domain" description="YjeF C-terminal" evidence="20">
    <location>
        <begin position="233"/>
        <end position="504"/>
    </location>
</feature>
<comment type="cofactor">
    <cofactor evidence="17">
        <name>Mg(2+)</name>
        <dbReference type="ChEBI" id="CHEBI:18420"/>
    </cofactor>
</comment>
<dbReference type="SUPFAM" id="SSF53613">
    <property type="entry name" value="Ribokinase-like"/>
    <property type="match status" value="1"/>
</dbReference>
<evidence type="ECO:0000256" key="17">
    <source>
        <dbReference type="HAMAP-Rule" id="MF_01965"/>
    </source>
</evidence>
<evidence type="ECO:0000256" key="2">
    <source>
        <dbReference type="ARBA" id="ARBA00000909"/>
    </source>
</evidence>
<feature type="binding site" evidence="18">
    <location>
        <begin position="69"/>
        <end position="73"/>
    </location>
    <ligand>
        <name>(6S)-NADPHX</name>
        <dbReference type="ChEBI" id="CHEBI:64076"/>
    </ligand>
</feature>
<evidence type="ECO:0000256" key="12">
    <source>
        <dbReference type="ARBA" id="ARBA00023239"/>
    </source>
</evidence>
<feature type="binding site" evidence="18">
    <location>
        <position position="70"/>
    </location>
    <ligand>
        <name>K(+)</name>
        <dbReference type="ChEBI" id="CHEBI:29103"/>
    </ligand>
</feature>
<organism evidence="22 23">
    <name type="scientific">Massilia niabensis</name>
    <dbReference type="NCBI Taxonomy" id="544910"/>
    <lineage>
        <taxon>Bacteria</taxon>
        <taxon>Pseudomonadati</taxon>
        <taxon>Pseudomonadota</taxon>
        <taxon>Betaproteobacteria</taxon>
        <taxon>Burkholderiales</taxon>
        <taxon>Oxalobacteraceae</taxon>
        <taxon>Telluria group</taxon>
        <taxon>Massilia</taxon>
    </lineage>
</organism>
<comment type="function">
    <text evidence="18">Catalyzes the epimerization of the S- and R-forms of NAD(P)HX, a damaged form of NAD(P)H that is a result of enzymatic or heat-dependent hydration. This is a prerequisite for the S-specific NAD(P)H-hydrate dehydratase to allow the repair of both epimers of NAD(P)HX.</text>
</comment>
<keyword evidence="7 17" id="KW-0067">ATP-binding</keyword>
<evidence type="ECO:0000256" key="9">
    <source>
        <dbReference type="ARBA" id="ARBA00022958"/>
    </source>
</evidence>
<dbReference type="EC" id="4.2.1.136" evidence="19"/>
<feature type="binding site" evidence="18">
    <location>
        <position position="132"/>
    </location>
    <ligand>
        <name>K(+)</name>
        <dbReference type="ChEBI" id="CHEBI:29103"/>
    </ligand>
</feature>
<dbReference type="NCBIfam" id="TIGR00196">
    <property type="entry name" value="yjeF_cterm"/>
    <property type="match status" value="1"/>
</dbReference>
<evidence type="ECO:0000256" key="1">
    <source>
        <dbReference type="ARBA" id="ARBA00000013"/>
    </source>
</evidence>
<evidence type="ECO:0000256" key="6">
    <source>
        <dbReference type="ARBA" id="ARBA00022741"/>
    </source>
</evidence>
<evidence type="ECO:0000259" key="20">
    <source>
        <dbReference type="PROSITE" id="PS51383"/>
    </source>
</evidence>
<dbReference type="NCBIfam" id="TIGR00197">
    <property type="entry name" value="yjeF_nterm"/>
    <property type="match status" value="1"/>
</dbReference>
<feature type="binding site" evidence="17">
    <location>
        <position position="324"/>
    </location>
    <ligand>
        <name>(6S)-NADPHX</name>
        <dbReference type="ChEBI" id="CHEBI:64076"/>
    </ligand>
</feature>
<dbReference type="PANTHER" id="PTHR12592">
    <property type="entry name" value="ATP-DEPENDENT (S)-NAD(P)H-HYDRATE DEHYDRATASE FAMILY MEMBER"/>
    <property type="match status" value="1"/>
</dbReference>
<evidence type="ECO:0000256" key="4">
    <source>
        <dbReference type="ARBA" id="ARBA00009524"/>
    </source>
</evidence>
<keyword evidence="11 18" id="KW-0413">Isomerase</keyword>
<evidence type="ECO:0000256" key="13">
    <source>
        <dbReference type="ARBA" id="ARBA00023268"/>
    </source>
</evidence>
<evidence type="ECO:0000256" key="5">
    <source>
        <dbReference type="ARBA" id="ARBA00022723"/>
    </source>
</evidence>
<dbReference type="EMBL" id="JBHSMU010000019">
    <property type="protein sequence ID" value="MFC5462874.1"/>
    <property type="molecule type" value="Genomic_DNA"/>
</dbReference>
<keyword evidence="12 17" id="KW-0456">Lyase</keyword>
<dbReference type="PIRSF" id="PIRSF017184">
    <property type="entry name" value="Nnr"/>
    <property type="match status" value="1"/>
</dbReference>
<comment type="similarity">
    <text evidence="18">Belongs to the NnrE/AIBP family.</text>
</comment>
<proteinExistence type="inferred from homology"/>